<evidence type="ECO:0000256" key="4">
    <source>
        <dbReference type="ARBA" id="ARBA00023136"/>
    </source>
</evidence>
<dbReference type="InterPro" id="IPR002781">
    <property type="entry name" value="TM_pro_TauE-like"/>
</dbReference>
<evidence type="ECO:0000256" key="2">
    <source>
        <dbReference type="ARBA" id="ARBA00022692"/>
    </source>
</evidence>
<comment type="subcellular location">
    <subcellularLocation>
        <location evidence="5">Cell membrane</location>
        <topology evidence="5">Multi-pass membrane protein</topology>
    </subcellularLocation>
    <subcellularLocation>
        <location evidence="1">Membrane</location>
        <topology evidence="1">Multi-pass membrane protein</topology>
    </subcellularLocation>
</comment>
<evidence type="ECO:0000256" key="5">
    <source>
        <dbReference type="RuleBase" id="RU363041"/>
    </source>
</evidence>
<keyword evidence="4 5" id="KW-0472">Membrane</keyword>
<dbReference type="Proteomes" id="UP000538666">
    <property type="component" value="Unassembled WGS sequence"/>
</dbReference>
<comment type="similarity">
    <text evidence="5">Belongs to the 4-toluene sulfonate uptake permease (TSUP) (TC 2.A.102) family.</text>
</comment>
<feature type="transmembrane region" description="Helical" evidence="5">
    <location>
        <begin position="93"/>
        <end position="116"/>
    </location>
</feature>
<evidence type="ECO:0000256" key="1">
    <source>
        <dbReference type="ARBA" id="ARBA00004141"/>
    </source>
</evidence>
<feature type="transmembrane region" description="Helical" evidence="5">
    <location>
        <begin position="227"/>
        <end position="245"/>
    </location>
</feature>
<keyword evidence="7" id="KW-1185">Reference proteome</keyword>
<sequence>MELAIGFLIAFVIAITGVGAGTITAPLLILALHVPIAVSVGTALAYSTAVKAVVVPLQIWRRQIAWRVLGVMLIGGLPGVIVGTLLFKRFGALRGHAFFFGALGTVIVFSSAWHLFRYFRPQALPGRQPARIKSIGALMFPIAAEVGFSSSGAGALGSLALMSLSPLNAAQVVGTDLAFAFCVTLIGSGLHFADGSIDKGLLLRLVIGGLIGAVAGSIVAPRVPNRQLRLALSVVLLALGLQFCYQAVAKQLASHAVPVQAAKVQTKTLALAQVAGGRVR</sequence>
<evidence type="ECO:0000313" key="6">
    <source>
        <dbReference type="EMBL" id="MBB6145627.1"/>
    </source>
</evidence>
<dbReference type="GO" id="GO:0005886">
    <property type="term" value="C:plasma membrane"/>
    <property type="evidence" value="ECO:0007669"/>
    <property type="project" value="UniProtKB-SubCell"/>
</dbReference>
<organism evidence="6 7">
    <name type="scientific">Silvibacterium bohemicum</name>
    <dbReference type="NCBI Taxonomy" id="1577686"/>
    <lineage>
        <taxon>Bacteria</taxon>
        <taxon>Pseudomonadati</taxon>
        <taxon>Acidobacteriota</taxon>
        <taxon>Terriglobia</taxon>
        <taxon>Terriglobales</taxon>
        <taxon>Acidobacteriaceae</taxon>
        <taxon>Silvibacterium</taxon>
    </lineage>
</organism>
<feature type="transmembrane region" description="Helical" evidence="5">
    <location>
        <begin position="66"/>
        <end position="87"/>
    </location>
</feature>
<keyword evidence="2 5" id="KW-0812">Transmembrane</keyword>
<dbReference type="PANTHER" id="PTHR43701">
    <property type="entry name" value="MEMBRANE TRANSPORTER PROTEIN MJ0441-RELATED"/>
    <property type="match status" value="1"/>
</dbReference>
<name>A0A841JYZ8_9BACT</name>
<evidence type="ECO:0000256" key="3">
    <source>
        <dbReference type="ARBA" id="ARBA00022989"/>
    </source>
</evidence>
<feature type="transmembrane region" description="Helical" evidence="5">
    <location>
        <begin position="169"/>
        <end position="190"/>
    </location>
</feature>
<evidence type="ECO:0000313" key="7">
    <source>
        <dbReference type="Proteomes" id="UP000538666"/>
    </source>
</evidence>
<dbReference type="Pfam" id="PF01925">
    <property type="entry name" value="TauE"/>
    <property type="match status" value="1"/>
</dbReference>
<reference evidence="6 7" key="1">
    <citation type="submission" date="2020-08" db="EMBL/GenBank/DDBJ databases">
        <title>Genomic Encyclopedia of Type Strains, Phase IV (KMG-IV): sequencing the most valuable type-strain genomes for metagenomic binning, comparative biology and taxonomic classification.</title>
        <authorList>
            <person name="Goeker M."/>
        </authorList>
    </citation>
    <scope>NUCLEOTIDE SEQUENCE [LARGE SCALE GENOMIC DNA]</scope>
    <source>
        <strain evidence="6 7">DSM 103733</strain>
    </source>
</reference>
<gene>
    <name evidence="6" type="ORF">HNQ77_003588</name>
</gene>
<keyword evidence="5" id="KW-1003">Cell membrane</keyword>
<dbReference type="InterPro" id="IPR051598">
    <property type="entry name" value="TSUP/Inactive_protease-like"/>
</dbReference>
<protein>
    <recommendedName>
        <fullName evidence="5">Probable membrane transporter protein</fullName>
    </recommendedName>
</protein>
<accession>A0A841JYZ8</accession>
<keyword evidence="3 5" id="KW-1133">Transmembrane helix</keyword>
<dbReference type="EMBL" id="JACHEK010000007">
    <property type="protein sequence ID" value="MBB6145627.1"/>
    <property type="molecule type" value="Genomic_DNA"/>
</dbReference>
<feature type="transmembrane region" description="Helical" evidence="5">
    <location>
        <begin position="137"/>
        <end position="163"/>
    </location>
</feature>
<feature type="transmembrane region" description="Helical" evidence="5">
    <location>
        <begin position="30"/>
        <end position="54"/>
    </location>
</feature>
<proteinExistence type="inferred from homology"/>
<dbReference type="RefSeq" id="WP_082125670.1">
    <property type="nucleotide sequence ID" value="NZ_JACHEK010000007.1"/>
</dbReference>
<feature type="transmembrane region" description="Helical" evidence="5">
    <location>
        <begin position="202"/>
        <end position="221"/>
    </location>
</feature>
<dbReference type="OrthoDB" id="115290at2"/>
<dbReference type="PANTHER" id="PTHR43701:SF2">
    <property type="entry name" value="MEMBRANE TRANSPORTER PROTEIN YJNA-RELATED"/>
    <property type="match status" value="1"/>
</dbReference>
<dbReference type="AlphaFoldDB" id="A0A841JYZ8"/>
<comment type="caution">
    <text evidence="6">The sequence shown here is derived from an EMBL/GenBank/DDBJ whole genome shotgun (WGS) entry which is preliminary data.</text>
</comment>